<protein>
    <submittedName>
        <fullName evidence="1">Uncharacterized protein</fullName>
    </submittedName>
</protein>
<organism evidence="1 2">
    <name type="scientific">Zarea fungicola</name>
    <dbReference type="NCBI Taxonomy" id="93591"/>
    <lineage>
        <taxon>Eukaryota</taxon>
        <taxon>Fungi</taxon>
        <taxon>Dikarya</taxon>
        <taxon>Ascomycota</taxon>
        <taxon>Pezizomycotina</taxon>
        <taxon>Sordariomycetes</taxon>
        <taxon>Hypocreomycetidae</taxon>
        <taxon>Hypocreales</taxon>
        <taxon>Cordycipitaceae</taxon>
        <taxon>Zarea</taxon>
    </lineage>
</organism>
<accession>A0ACC1NWT7</accession>
<name>A0ACC1NWT7_9HYPO</name>
<keyword evidence="2" id="KW-1185">Reference proteome</keyword>
<reference evidence="1" key="1">
    <citation type="submission" date="2022-08" db="EMBL/GenBank/DDBJ databases">
        <title>Genome Sequence of Lecanicillium fungicola.</title>
        <authorList>
            <person name="Buettner E."/>
        </authorList>
    </citation>
    <scope>NUCLEOTIDE SEQUENCE</scope>
    <source>
        <strain evidence="1">Babe33</strain>
    </source>
</reference>
<dbReference type="EMBL" id="JANJQO010000030">
    <property type="protein sequence ID" value="KAJ2983410.1"/>
    <property type="molecule type" value="Genomic_DNA"/>
</dbReference>
<evidence type="ECO:0000313" key="1">
    <source>
        <dbReference type="EMBL" id="KAJ2983410.1"/>
    </source>
</evidence>
<proteinExistence type="predicted"/>
<comment type="caution">
    <text evidence="1">The sequence shown here is derived from an EMBL/GenBank/DDBJ whole genome shotgun (WGS) entry which is preliminary data.</text>
</comment>
<dbReference type="Proteomes" id="UP001143910">
    <property type="component" value="Unassembled WGS sequence"/>
</dbReference>
<gene>
    <name evidence="1" type="ORF">NQ176_g704</name>
</gene>
<sequence length="310" mass="34360">MSITATASPSAAASGTGSQLEVIKNGFGANITNMSFADGHGFAVVRHTNLTDETHIELSKRFGELDDVTPYNKAGRAHRLKYNELFDVGNIAHDGSLLDPTSPHAQSNKGNALFHTDSSFNPRRAGLSLLLAHELPPAGTGGNTEFADMRAAYRDLDDDFKALLHERDFVARHSLLHSKKLAAPDFYQGSEPTEYFMSRHKLLQTHERSGRGTIYLAKHIHSLEGVPAEESQAILDRLFAHATQSKYVVNVEWQNVGDMIVWDNTCTMHRATGGEFVTKYRRDMRRTTVHDDSGLAWGLNEKSDERMGLP</sequence>
<evidence type="ECO:0000313" key="2">
    <source>
        <dbReference type="Proteomes" id="UP001143910"/>
    </source>
</evidence>